<accession>A0A1Z5RHA7</accession>
<protein>
    <submittedName>
        <fullName evidence="1">Uncharacterized protein</fullName>
    </submittedName>
</protein>
<evidence type="ECO:0000313" key="2">
    <source>
        <dbReference type="Proteomes" id="UP000000768"/>
    </source>
</evidence>
<dbReference type="EMBL" id="CM000764">
    <property type="protein sequence ID" value="OQU82999.1"/>
    <property type="molecule type" value="Genomic_DNA"/>
</dbReference>
<gene>
    <name evidence="1" type="ORF">SORBI_3005G060633</name>
</gene>
<organism evidence="1 2">
    <name type="scientific">Sorghum bicolor</name>
    <name type="common">Sorghum</name>
    <name type="synonym">Sorghum vulgare</name>
    <dbReference type="NCBI Taxonomy" id="4558"/>
    <lineage>
        <taxon>Eukaryota</taxon>
        <taxon>Viridiplantae</taxon>
        <taxon>Streptophyta</taxon>
        <taxon>Embryophyta</taxon>
        <taxon>Tracheophyta</taxon>
        <taxon>Spermatophyta</taxon>
        <taxon>Magnoliopsida</taxon>
        <taxon>Liliopsida</taxon>
        <taxon>Poales</taxon>
        <taxon>Poaceae</taxon>
        <taxon>PACMAD clade</taxon>
        <taxon>Panicoideae</taxon>
        <taxon>Andropogonodae</taxon>
        <taxon>Andropogoneae</taxon>
        <taxon>Sorghinae</taxon>
        <taxon>Sorghum</taxon>
    </lineage>
</organism>
<evidence type="ECO:0000313" key="1">
    <source>
        <dbReference type="EMBL" id="OQU82999.1"/>
    </source>
</evidence>
<keyword evidence="2" id="KW-1185">Reference proteome</keyword>
<dbReference type="AlphaFoldDB" id="A0A1Z5RHA7"/>
<proteinExistence type="predicted"/>
<reference evidence="1 2" key="1">
    <citation type="journal article" date="2009" name="Nature">
        <title>The Sorghum bicolor genome and the diversification of grasses.</title>
        <authorList>
            <person name="Paterson A.H."/>
            <person name="Bowers J.E."/>
            <person name="Bruggmann R."/>
            <person name="Dubchak I."/>
            <person name="Grimwood J."/>
            <person name="Gundlach H."/>
            <person name="Haberer G."/>
            <person name="Hellsten U."/>
            <person name="Mitros T."/>
            <person name="Poliakov A."/>
            <person name="Schmutz J."/>
            <person name="Spannagl M."/>
            <person name="Tang H."/>
            <person name="Wang X."/>
            <person name="Wicker T."/>
            <person name="Bharti A.K."/>
            <person name="Chapman J."/>
            <person name="Feltus F.A."/>
            <person name="Gowik U."/>
            <person name="Grigoriev I.V."/>
            <person name="Lyons E."/>
            <person name="Maher C.A."/>
            <person name="Martis M."/>
            <person name="Narechania A."/>
            <person name="Otillar R.P."/>
            <person name="Penning B.W."/>
            <person name="Salamov A.A."/>
            <person name="Wang Y."/>
            <person name="Zhang L."/>
            <person name="Carpita N.C."/>
            <person name="Freeling M."/>
            <person name="Gingle A.R."/>
            <person name="Hash C.T."/>
            <person name="Keller B."/>
            <person name="Klein P."/>
            <person name="Kresovich S."/>
            <person name="McCann M.C."/>
            <person name="Ming R."/>
            <person name="Peterson D.G."/>
            <person name="Mehboob-ur-Rahman"/>
            <person name="Ware D."/>
            <person name="Westhoff P."/>
            <person name="Mayer K.F."/>
            <person name="Messing J."/>
            <person name="Rokhsar D.S."/>
        </authorList>
    </citation>
    <scope>NUCLEOTIDE SEQUENCE [LARGE SCALE GENOMIC DNA]</scope>
    <source>
        <strain evidence="2">cv. BTx623</strain>
    </source>
</reference>
<sequence length="93" mass="10380">MVIMAYFRLNEDGDNLSGVRPAGQTSFHARRAVAKGLPFLELQLSRLFFLLFPFQRTGIILGSADGVDCIVKIELRECVHLTNHFGLFIVALS</sequence>
<dbReference type="Proteomes" id="UP000000768">
    <property type="component" value="Chromosome 5"/>
</dbReference>
<name>A0A1Z5RHA7_SORBI</name>
<reference evidence="2" key="2">
    <citation type="journal article" date="2018" name="Plant J.">
        <title>The Sorghum bicolor reference genome: improved assembly, gene annotations, a transcriptome atlas, and signatures of genome organization.</title>
        <authorList>
            <person name="McCormick R.F."/>
            <person name="Truong S.K."/>
            <person name="Sreedasyam A."/>
            <person name="Jenkins J."/>
            <person name="Shu S."/>
            <person name="Sims D."/>
            <person name="Kennedy M."/>
            <person name="Amirebrahimi M."/>
            <person name="Weers B.D."/>
            <person name="McKinley B."/>
            <person name="Mattison A."/>
            <person name="Morishige D.T."/>
            <person name="Grimwood J."/>
            <person name="Schmutz J."/>
            <person name="Mullet J.E."/>
        </authorList>
    </citation>
    <scope>NUCLEOTIDE SEQUENCE [LARGE SCALE GENOMIC DNA]</scope>
    <source>
        <strain evidence="2">cv. BTx623</strain>
    </source>
</reference>
<dbReference type="InParanoid" id="A0A1Z5RHA7"/>
<dbReference type="Gramene" id="OQU82999">
    <property type="protein sequence ID" value="OQU82999"/>
    <property type="gene ID" value="SORBI_3005G060633"/>
</dbReference>